<feature type="domain" description="Aldehyde oxidase/xanthine dehydrogenase a/b hammerhead" evidence="4">
    <location>
        <begin position="16"/>
        <end position="123"/>
    </location>
</feature>
<organism evidence="5 6">
    <name type="scientific">Banduia mediterranea</name>
    <dbReference type="NCBI Taxonomy" id="3075609"/>
    <lineage>
        <taxon>Bacteria</taxon>
        <taxon>Pseudomonadati</taxon>
        <taxon>Pseudomonadota</taxon>
        <taxon>Gammaproteobacteria</taxon>
        <taxon>Nevskiales</taxon>
        <taxon>Algiphilaceae</taxon>
        <taxon>Banduia</taxon>
    </lineage>
</organism>
<keyword evidence="6" id="KW-1185">Reference proteome</keyword>
<dbReference type="GO" id="GO:0004854">
    <property type="term" value="F:xanthine dehydrogenase activity"/>
    <property type="evidence" value="ECO:0007669"/>
    <property type="project" value="UniProtKB-EC"/>
</dbReference>
<dbReference type="EC" id="1.17.1.4" evidence="5"/>
<dbReference type="RefSeq" id="WP_311365506.1">
    <property type="nucleotide sequence ID" value="NZ_JAVRIC010000017.1"/>
</dbReference>
<evidence type="ECO:0000256" key="1">
    <source>
        <dbReference type="ARBA" id="ARBA00006849"/>
    </source>
</evidence>
<reference evidence="5 6" key="1">
    <citation type="submission" date="2023-09" db="EMBL/GenBank/DDBJ databases">
        <authorList>
            <person name="Rey-Velasco X."/>
        </authorList>
    </citation>
    <scope>NUCLEOTIDE SEQUENCE [LARGE SCALE GENOMIC DNA]</scope>
    <source>
        <strain evidence="5 6">W345</strain>
    </source>
</reference>
<dbReference type="InterPro" id="IPR016208">
    <property type="entry name" value="Ald_Oxase/xanthine_DH-like"/>
</dbReference>
<name>A0ABU2WLM2_9GAMM</name>
<dbReference type="Proteomes" id="UP001254608">
    <property type="component" value="Unassembled WGS sequence"/>
</dbReference>
<dbReference type="InterPro" id="IPR000674">
    <property type="entry name" value="Ald_Oxase/Xan_DH_a/b"/>
</dbReference>
<gene>
    <name evidence="5" type="primary">xdhB</name>
    <name evidence="5" type="ORF">RM530_12170</name>
</gene>
<dbReference type="SUPFAM" id="SSF56003">
    <property type="entry name" value="Molybdenum cofactor-binding domain"/>
    <property type="match status" value="1"/>
</dbReference>
<dbReference type="NCBIfam" id="TIGR02965">
    <property type="entry name" value="xanthine_xdhB"/>
    <property type="match status" value="1"/>
</dbReference>
<dbReference type="Pfam" id="PF02738">
    <property type="entry name" value="MoCoBD_1"/>
    <property type="match status" value="1"/>
</dbReference>
<dbReference type="InterPro" id="IPR037165">
    <property type="entry name" value="AldOxase/xan_DH_Mopterin-bd_sf"/>
</dbReference>
<dbReference type="Pfam" id="PF01315">
    <property type="entry name" value="Ald_Xan_dh_C"/>
    <property type="match status" value="1"/>
</dbReference>
<sequence>MIGSATPHESAQLHVSGGAHYADDINLPANTVHAAFGLSPVAHAHILNMDLSAVRAAPGVVAVCTAADIPGRNNYGGIQPDDPVFAENLVEYAGQSLFLVAANSYTAARRAARLAQADYETLPAILDIRSALAAQSYVMPSKRILRGEPTQALAEAAHRLHGSIDIGGQDHFYLEGQIAIAIPQEDDTILIHSSTQHPSEVQHMVGDVLGWPSHRINVQCRRMGGGFGGKESQPALLAAAAAVMARKTGRPVKLRLDRDDDMLLTGKRHDFLADYEAGFDDTGRIQALQVMMASRCGYSADLSSPVNDRAVCHIDNAYFLEHLDLVCHLCKTNTVSNTAFRGFGGPQGMLIIEQIVDEIARRLRLDPLTVRRRNYYGIDERNETHYGQIVEDNVLDTITDQLAASSGYERRRAGIAEFNAANPIIKRGIALTPVKFGISFNAVRYNQAGALLHIYTDGSVLLNHGGTEMGQGLYTKVAQVVAQELGLPLGAVRLSSTDTSKVPNTSATAASSGSDLNGKAAQAAAITLRERLTDFACRITPDLKPEQVRFADGHVELGEHSIGFKNLVALAYDARVQLSATGYYATPKIHWDREHLHGRPFFYFAYGAAVSEVAIDTLTGESQLLRTDILHDVGRSLNPAIDLGQIEGGFVQGMGWLTTEELVWNAHGELRTHAPSTYKIPTAREWPEHFDVRLLEHEPNREDTIHRSKAVGEPPLMLAISVLHAIRDAVAACGDGTAIPRLRAPATAEAVLGAVEGIRGDAR</sequence>
<proteinExistence type="inferred from homology"/>
<dbReference type="InterPro" id="IPR046867">
    <property type="entry name" value="AldOxase/xan_DH_MoCoBD2"/>
</dbReference>
<dbReference type="SMART" id="SM01008">
    <property type="entry name" value="Ald_Xan_dh_C"/>
    <property type="match status" value="1"/>
</dbReference>
<evidence type="ECO:0000259" key="4">
    <source>
        <dbReference type="SMART" id="SM01008"/>
    </source>
</evidence>
<accession>A0ABU2WLM2</accession>
<dbReference type="Gene3D" id="3.90.1170.50">
    <property type="entry name" value="Aldehyde oxidase/xanthine dehydrogenase, a/b hammerhead"/>
    <property type="match status" value="1"/>
</dbReference>
<dbReference type="Gene3D" id="3.30.365.10">
    <property type="entry name" value="Aldehyde oxidase/xanthine dehydrogenase, molybdopterin binding domain"/>
    <property type="match status" value="4"/>
</dbReference>
<keyword evidence="3 5" id="KW-0560">Oxidoreductase</keyword>
<protein>
    <submittedName>
        <fullName evidence="5">Xanthine dehydrogenase molybdopterin binding subunit</fullName>
        <ecNumber evidence="5">1.17.1.4</ecNumber>
    </submittedName>
</protein>
<evidence type="ECO:0000256" key="2">
    <source>
        <dbReference type="ARBA" id="ARBA00022505"/>
    </source>
</evidence>
<dbReference type="EMBL" id="JAVRIC010000017">
    <property type="protein sequence ID" value="MDT0498114.1"/>
    <property type="molecule type" value="Genomic_DNA"/>
</dbReference>
<keyword evidence="2" id="KW-0500">Molybdenum</keyword>
<dbReference type="InterPro" id="IPR008274">
    <property type="entry name" value="AldOxase/xan_DH_MoCoBD1"/>
</dbReference>
<dbReference type="InterPro" id="IPR036856">
    <property type="entry name" value="Ald_Oxase/Xan_DH_a/b_sf"/>
</dbReference>
<dbReference type="PANTHER" id="PTHR11908">
    <property type="entry name" value="XANTHINE DEHYDROGENASE"/>
    <property type="match status" value="1"/>
</dbReference>
<comment type="similarity">
    <text evidence="1">Belongs to the xanthine dehydrogenase family.</text>
</comment>
<comment type="caution">
    <text evidence="5">The sequence shown here is derived from an EMBL/GenBank/DDBJ whole genome shotgun (WGS) entry which is preliminary data.</text>
</comment>
<dbReference type="Pfam" id="PF20256">
    <property type="entry name" value="MoCoBD_2"/>
    <property type="match status" value="1"/>
</dbReference>
<evidence type="ECO:0000256" key="3">
    <source>
        <dbReference type="ARBA" id="ARBA00023002"/>
    </source>
</evidence>
<evidence type="ECO:0000313" key="5">
    <source>
        <dbReference type="EMBL" id="MDT0498114.1"/>
    </source>
</evidence>
<dbReference type="SUPFAM" id="SSF54665">
    <property type="entry name" value="CO dehydrogenase molybdoprotein N-domain-like"/>
    <property type="match status" value="1"/>
</dbReference>
<dbReference type="InterPro" id="IPR014309">
    <property type="entry name" value="Xanthine_DH_Mopterin-bd_su"/>
</dbReference>
<evidence type="ECO:0000313" key="6">
    <source>
        <dbReference type="Proteomes" id="UP001254608"/>
    </source>
</evidence>
<dbReference type="PANTHER" id="PTHR11908:SF132">
    <property type="entry name" value="ALDEHYDE OXIDASE 1-RELATED"/>
    <property type="match status" value="1"/>
</dbReference>